<dbReference type="AlphaFoldDB" id="A0A645DN07"/>
<dbReference type="EMBL" id="VSSQ01037990">
    <property type="protein sequence ID" value="MPM90840.1"/>
    <property type="molecule type" value="Genomic_DNA"/>
</dbReference>
<gene>
    <name evidence="1" type="ORF">SDC9_137962</name>
</gene>
<proteinExistence type="predicted"/>
<organism evidence="1">
    <name type="scientific">bioreactor metagenome</name>
    <dbReference type="NCBI Taxonomy" id="1076179"/>
    <lineage>
        <taxon>unclassified sequences</taxon>
        <taxon>metagenomes</taxon>
        <taxon>ecological metagenomes</taxon>
    </lineage>
</organism>
<protein>
    <submittedName>
        <fullName evidence="1">Uncharacterized protein</fullName>
    </submittedName>
</protein>
<name>A0A645DN07_9ZZZZ</name>
<comment type="caution">
    <text evidence="1">The sequence shown here is derived from an EMBL/GenBank/DDBJ whole genome shotgun (WGS) entry which is preliminary data.</text>
</comment>
<reference evidence="1" key="1">
    <citation type="submission" date="2019-08" db="EMBL/GenBank/DDBJ databases">
        <authorList>
            <person name="Kucharzyk K."/>
            <person name="Murdoch R.W."/>
            <person name="Higgins S."/>
            <person name="Loffler F."/>
        </authorList>
    </citation>
    <scope>NUCLEOTIDE SEQUENCE</scope>
</reference>
<sequence length="345" mass="39332">MGGPFLPQAYVLTLKKGSLDGNVQNYFNLSAETARIVTEKNPGVMSIQHYDPIHDGWLTKRVNHLRLKLLDMSEVYQEYIRKNLLPGGEIIYLDGGAKWKQYQVGPKNVFQVGGWGDISAEEFLYGSDRIRAYCKKERMKFSDWQLEGYPLIDGPESEWGSEPGLAESIEAFCKREGYRFTRIAFDDPNQFNVLAYKAVEKQLSLAGREPAGTLVEVFTQYDASAVLRSGLVPLWLIFNTNDSAEFLAKMSPNFKKDRPVFFSPLSTFSVTPDLVPWEHWEKALRGIDWTNVGTRISHYPADTWTVIDWQKPLKDWCKENEAPITNLLDGKTLSELANEIKSNPF</sequence>
<accession>A0A645DN07</accession>
<evidence type="ECO:0000313" key="1">
    <source>
        <dbReference type="EMBL" id="MPM90840.1"/>
    </source>
</evidence>